<name>A0AAW0PHY4_9GOBI</name>
<evidence type="ECO:0000313" key="2">
    <source>
        <dbReference type="EMBL" id="KAK7929065.1"/>
    </source>
</evidence>
<reference evidence="3" key="1">
    <citation type="submission" date="2024-04" db="EMBL/GenBank/DDBJ databases">
        <title>Salinicola lusitanus LLJ914,a marine bacterium isolated from the Okinawa Trough.</title>
        <authorList>
            <person name="Li J."/>
        </authorList>
    </citation>
    <scope>NUCLEOTIDE SEQUENCE [LARGE SCALE GENOMIC DNA]</scope>
</reference>
<evidence type="ECO:0008006" key="4">
    <source>
        <dbReference type="Google" id="ProtNLM"/>
    </source>
</evidence>
<keyword evidence="3" id="KW-1185">Reference proteome</keyword>
<dbReference type="EMBL" id="JBBPFD010000004">
    <property type="protein sequence ID" value="KAK7929065.1"/>
    <property type="molecule type" value="Genomic_DNA"/>
</dbReference>
<sequence length="130" mass="14451">MHVLWVFWMLRGTQNQTIGSALIPGCLQSICNSCRHTVKVDTAILYPAPNVLDDIGQGFARLARHNVFEKVAGAIDGCRGICDSERRYLNELKNSPVYYNAEYPPPGYFLLGDGGYPCIESPITLITPFK</sequence>
<proteinExistence type="predicted"/>
<dbReference type="Proteomes" id="UP001460270">
    <property type="component" value="Unassembled WGS sequence"/>
</dbReference>
<feature type="chain" id="PRO_5043945628" description="DDE Tnp4 domain-containing protein" evidence="1">
    <location>
        <begin position="16"/>
        <end position="130"/>
    </location>
</feature>
<keyword evidence="1" id="KW-0732">Signal</keyword>
<comment type="caution">
    <text evidence="2">The sequence shown here is derived from an EMBL/GenBank/DDBJ whole genome shotgun (WGS) entry which is preliminary data.</text>
</comment>
<feature type="signal peptide" evidence="1">
    <location>
        <begin position="1"/>
        <end position="15"/>
    </location>
</feature>
<organism evidence="2 3">
    <name type="scientific">Mugilogobius chulae</name>
    <name type="common">yellowstripe goby</name>
    <dbReference type="NCBI Taxonomy" id="88201"/>
    <lineage>
        <taxon>Eukaryota</taxon>
        <taxon>Metazoa</taxon>
        <taxon>Chordata</taxon>
        <taxon>Craniata</taxon>
        <taxon>Vertebrata</taxon>
        <taxon>Euteleostomi</taxon>
        <taxon>Actinopterygii</taxon>
        <taxon>Neopterygii</taxon>
        <taxon>Teleostei</taxon>
        <taxon>Neoteleostei</taxon>
        <taxon>Acanthomorphata</taxon>
        <taxon>Gobiaria</taxon>
        <taxon>Gobiiformes</taxon>
        <taxon>Gobioidei</taxon>
        <taxon>Gobiidae</taxon>
        <taxon>Gobionellinae</taxon>
        <taxon>Mugilogobius</taxon>
    </lineage>
</organism>
<protein>
    <recommendedName>
        <fullName evidence="4">DDE Tnp4 domain-containing protein</fullName>
    </recommendedName>
</protein>
<gene>
    <name evidence="2" type="ORF">WMY93_005460</name>
</gene>
<accession>A0AAW0PHY4</accession>
<dbReference type="AlphaFoldDB" id="A0AAW0PHY4"/>
<evidence type="ECO:0000256" key="1">
    <source>
        <dbReference type="SAM" id="SignalP"/>
    </source>
</evidence>
<evidence type="ECO:0000313" key="3">
    <source>
        <dbReference type="Proteomes" id="UP001460270"/>
    </source>
</evidence>